<organism evidence="3 4">
    <name type="scientific">Durusdinium trenchii</name>
    <dbReference type="NCBI Taxonomy" id="1381693"/>
    <lineage>
        <taxon>Eukaryota</taxon>
        <taxon>Sar</taxon>
        <taxon>Alveolata</taxon>
        <taxon>Dinophyceae</taxon>
        <taxon>Suessiales</taxon>
        <taxon>Symbiodiniaceae</taxon>
        <taxon>Durusdinium</taxon>
    </lineage>
</organism>
<dbReference type="Pfam" id="PF00106">
    <property type="entry name" value="adh_short"/>
    <property type="match status" value="1"/>
</dbReference>
<dbReference type="InterPro" id="IPR051019">
    <property type="entry name" value="VLCFA-Steroid_DH"/>
</dbReference>
<comment type="similarity">
    <text evidence="1">Belongs to the short-chain dehydrogenases/reductases (SDR) family.</text>
</comment>
<accession>A0ABP0P2V2</accession>
<dbReference type="PRINTS" id="PR00081">
    <property type="entry name" value="GDHRDH"/>
</dbReference>
<keyword evidence="4" id="KW-1185">Reference proteome</keyword>
<proteinExistence type="inferred from homology"/>
<dbReference type="Proteomes" id="UP001642484">
    <property type="component" value="Unassembled WGS sequence"/>
</dbReference>
<dbReference type="EMBL" id="CAXAMN010022473">
    <property type="protein sequence ID" value="CAK9069963.1"/>
    <property type="molecule type" value="Genomic_DNA"/>
</dbReference>
<dbReference type="PANTHER" id="PTHR43899">
    <property type="entry name" value="RH59310P"/>
    <property type="match status" value="1"/>
</dbReference>
<sequence length="313" mass="33717">MLGFSLSKRAWLRVLGLLVAAAAYLLQAHRSLSSRAVSYVKPGHWAVVLGGSEGLGEAWAYQLGHLDMNLIVVARREKPLEDVRKTIHEKKPDLKVELYKRDLARLNESSFSEMLEGRDVRVMIYNAAYAGTAGRFLEADAGDFLSSIDVNVKGVAAATHAFGKQLKARGVPGGVVLMSSMVGEIGSAFVANYAATKAYITTLAEGLYDEWWSQGLDALACVAGATITPTYLSSFSDTGARVSWIEQEPFEVVSECLANLGSSTSATRRTSAVATGALNKVILLIFTRLLPRTVATQVTQIFGHQTSKMLGIA</sequence>
<dbReference type="InterPro" id="IPR036291">
    <property type="entry name" value="NAD(P)-bd_dom_sf"/>
</dbReference>
<gene>
    <name evidence="3" type="ORF">CCMP2556_LOCUS34394</name>
</gene>
<name>A0ABP0P2V2_9DINO</name>
<keyword evidence="2" id="KW-0560">Oxidoreductase</keyword>
<evidence type="ECO:0000313" key="3">
    <source>
        <dbReference type="EMBL" id="CAK9069963.1"/>
    </source>
</evidence>
<dbReference type="SUPFAM" id="SSF51735">
    <property type="entry name" value="NAD(P)-binding Rossmann-fold domains"/>
    <property type="match status" value="1"/>
</dbReference>
<evidence type="ECO:0000256" key="1">
    <source>
        <dbReference type="ARBA" id="ARBA00006484"/>
    </source>
</evidence>
<evidence type="ECO:0000256" key="2">
    <source>
        <dbReference type="ARBA" id="ARBA00023002"/>
    </source>
</evidence>
<evidence type="ECO:0000313" key="4">
    <source>
        <dbReference type="Proteomes" id="UP001642484"/>
    </source>
</evidence>
<dbReference type="PANTHER" id="PTHR43899:SF13">
    <property type="entry name" value="RH59310P"/>
    <property type="match status" value="1"/>
</dbReference>
<dbReference type="InterPro" id="IPR002347">
    <property type="entry name" value="SDR_fam"/>
</dbReference>
<protein>
    <submittedName>
        <fullName evidence="3">Uncharacterized protein</fullName>
    </submittedName>
</protein>
<comment type="caution">
    <text evidence="3">The sequence shown here is derived from an EMBL/GenBank/DDBJ whole genome shotgun (WGS) entry which is preliminary data.</text>
</comment>
<dbReference type="Gene3D" id="3.40.50.720">
    <property type="entry name" value="NAD(P)-binding Rossmann-like Domain"/>
    <property type="match status" value="1"/>
</dbReference>
<reference evidence="3 4" key="1">
    <citation type="submission" date="2024-02" db="EMBL/GenBank/DDBJ databases">
        <authorList>
            <person name="Chen Y."/>
            <person name="Shah S."/>
            <person name="Dougan E. K."/>
            <person name="Thang M."/>
            <person name="Chan C."/>
        </authorList>
    </citation>
    <scope>NUCLEOTIDE SEQUENCE [LARGE SCALE GENOMIC DNA]</scope>
</reference>